<reference evidence="3 4" key="1">
    <citation type="submission" date="2021-03" db="EMBL/GenBank/DDBJ databases">
        <title>Genome Sequence of Bradyrhizobium vignae strain ISRA400.</title>
        <authorList>
            <person name="Tisa L.S."/>
            <person name="Svistoonoff S."/>
            <person name="Hocher V."/>
            <person name="Fall S."/>
            <person name="Zaiya A."/>
            <person name="Naing D."/>
            <person name="Niang N."/>
            <person name="Diouf A."/>
            <person name="Dasylva M.C."/>
            <person name="Toure O."/>
            <person name="Gueye M."/>
            <person name="Gully D."/>
            <person name="Tisseyre P."/>
            <person name="Simpson S."/>
            <person name="Morris K."/>
            <person name="Thomas W.K."/>
        </authorList>
    </citation>
    <scope>NUCLEOTIDE SEQUENCE [LARGE SCALE GENOMIC DNA]</scope>
    <source>
        <strain evidence="3 4">ISRA400</strain>
    </source>
</reference>
<keyword evidence="1" id="KW-0175">Coiled coil</keyword>
<proteinExistence type="predicted"/>
<sequence>MAETKSAIPRVDDATLIAVFKELRDSFQPQTCILVVIGLDSVDWKNDSPVVDRLAKSSTYVVSAVSASFSQLVVRYDRNRDPARLSPYFDELTIRYENNNTQPSLSAEQRLAIVHFISNKFSHLGGVAGSLDPSTQSTVDLQSIYHGTILKLETSFADQIRTITNWTVEQTSQLEQHKLKLTEETNNERKALRDEYDRQVQELRQKEEDLEARRKSLDDRDYVHARRARHIALREIIERRQTNFTLTGDTRKLRTPIHVAMVLLLFALAIANIVNVQILLPIVQRGEIGLPFGWAIAKQTLLTAGFLGAILFYIRWMNRWFEQHASAEFLLKQFELDVDRASWVVETAMEWRRDQNEELPTALLDGITRNLFSSPNGLPDVHSAADDLASALLGNASQLKLKIGENEVNLDRKGLAGLAKTPG</sequence>
<feature type="transmembrane region" description="Helical" evidence="2">
    <location>
        <begin position="259"/>
        <end position="280"/>
    </location>
</feature>
<evidence type="ECO:0000256" key="2">
    <source>
        <dbReference type="SAM" id="Phobius"/>
    </source>
</evidence>
<gene>
    <name evidence="3" type="ORF">JWS04_33990</name>
</gene>
<keyword evidence="2" id="KW-1133">Transmembrane helix</keyword>
<keyword evidence="4" id="KW-1185">Reference proteome</keyword>
<evidence type="ECO:0000313" key="4">
    <source>
        <dbReference type="Proteomes" id="UP000669317"/>
    </source>
</evidence>
<dbReference type="Proteomes" id="UP000669317">
    <property type="component" value="Unassembled WGS sequence"/>
</dbReference>
<evidence type="ECO:0000256" key="1">
    <source>
        <dbReference type="SAM" id="Coils"/>
    </source>
</evidence>
<keyword evidence="2" id="KW-0472">Membrane</keyword>
<organism evidence="3 4">
    <name type="scientific">Bradyrhizobium vignae</name>
    <dbReference type="NCBI Taxonomy" id="1549949"/>
    <lineage>
        <taxon>Bacteria</taxon>
        <taxon>Pseudomonadati</taxon>
        <taxon>Pseudomonadota</taxon>
        <taxon>Alphaproteobacteria</taxon>
        <taxon>Hyphomicrobiales</taxon>
        <taxon>Nitrobacteraceae</taxon>
        <taxon>Bradyrhizobium</taxon>
    </lineage>
</organism>
<name>A0ABS4A6G4_9BRAD</name>
<comment type="caution">
    <text evidence="3">The sequence shown here is derived from an EMBL/GenBank/DDBJ whole genome shotgun (WGS) entry which is preliminary data.</text>
</comment>
<dbReference type="RefSeq" id="WP_209296527.1">
    <property type="nucleotide sequence ID" value="NZ_JAGIKT010000106.1"/>
</dbReference>
<evidence type="ECO:0000313" key="3">
    <source>
        <dbReference type="EMBL" id="MBP0115991.1"/>
    </source>
</evidence>
<feature type="coiled-coil region" evidence="1">
    <location>
        <begin position="182"/>
        <end position="220"/>
    </location>
</feature>
<keyword evidence="2" id="KW-0812">Transmembrane</keyword>
<protein>
    <submittedName>
        <fullName evidence="3">Uncharacterized protein</fullName>
    </submittedName>
</protein>
<dbReference type="EMBL" id="JAGIKT010000106">
    <property type="protein sequence ID" value="MBP0115991.1"/>
    <property type="molecule type" value="Genomic_DNA"/>
</dbReference>
<accession>A0ABS4A6G4</accession>
<feature type="transmembrane region" description="Helical" evidence="2">
    <location>
        <begin position="292"/>
        <end position="314"/>
    </location>
</feature>